<dbReference type="Proteomes" id="UP000683000">
    <property type="component" value="Unassembled WGS sequence"/>
</dbReference>
<evidence type="ECO:0000313" key="2">
    <source>
        <dbReference type="Proteomes" id="UP000683000"/>
    </source>
</evidence>
<keyword evidence="2" id="KW-1185">Reference proteome</keyword>
<dbReference type="OrthoDB" id="5362978at2759"/>
<sequence>MLEVLLKPNVLGTGSPSTTMVNSSLTVTSAPSETTALILGPRQCLPFSELVSNMSFPPNVCRILQDYSIRPPSKEYGVGPWLSILAILSPPYEGYMISPRGKTYFERGSPEGIPGFSLAVAKPAGPLPAPLRTILIVEVKDIHHWPDGIDDMLRRVDEDTGRSFSKTAADKLYWIAALGPHWMYGVREEEETATRTLIDWHYTMHDEASFADFQALVALVRAL</sequence>
<proteinExistence type="predicted"/>
<dbReference type="EMBL" id="JAGFBS010000003">
    <property type="protein sequence ID" value="KAG6380452.1"/>
    <property type="molecule type" value="Genomic_DNA"/>
</dbReference>
<protein>
    <submittedName>
        <fullName evidence="1">Uncharacterized protein</fullName>
    </submittedName>
</protein>
<name>A0A8I2Z1B1_9AGAM</name>
<gene>
    <name evidence="1" type="ORF">JVT61DRAFT_8591</name>
</gene>
<comment type="caution">
    <text evidence="1">The sequence shown here is derived from an EMBL/GenBank/DDBJ whole genome shotgun (WGS) entry which is preliminary data.</text>
</comment>
<dbReference type="AlphaFoldDB" id="A0A8I2Z1B1"/>
<reference evidence="1" key="1">
    <citation type="submission" date="2021-03" db="EMBL/GenBank/DDBJ databases">
        <title>Evolutionary innovations through gain and loss of genes in the ectomycorrhizal Boletales.</title>
        <authorList>
            <person name="Wu G."/>
            <person name="Miyauchi S."/>
            <person name="Morin E."/>
            <person name="Yang Z.-L."/>
            <person name="Xu J."/>
            <person name="Martin F.M."/>
        </authorList>
    </citation>
    <scope>NUCLEOTIDE SEQUENCE</scope>
    <source>
        <strain evidence="1">BR01</strain>
    </source>
</reference>
<evidence type="ECO:0000313" key="1">
    <source>
        <dbReference type="EMBL" id="KAG6380452.1"/>
    </source>
</evidence>
<organism evidence="1 2">
    <name type="scientific">Boletus reticuloceps</name>
    <dbReference type="NCBI Taxonomy" id="495285"/>
    <lineage>
        <taxon>Eukaryota</taxon>
        <taxon>Fungi</taxon>
        <taxon>Dikarya</taxon>
        <taxon>Basidiomycota</taxon>
        <taxon>Agaricomycotina</taxon>
        <taxon>Agaricomycetes</taxon>
        <taxon>Agaricomycetidae</taxon>
        <taxon>Boletales</taxon>
        <taxon>Boletineae</taxon>
        <taxon>Boletaceae</taxon>
        <taxon>Boletoideae</taxon>
        <taxon>Boletus</taxon>
    </lineage>
</organism>
<accession>A0A8I2Z1B1</accession>